<dbReference type="Proteomes" id="UP000054337">
    <property type="component" value="Unassembled WGS sequence"/>
</dbReference>
<keyword evidence="3" id="KW-1185">Reference proteome</keyword>
<reference evidence="2 3" key="1">
    <citation type="journal article" date="2013" name="PLoS Genet.">
        <title>Comparative genome structure, secondary metabolite, and effector coding capacity across Cochliobolus pathogens.</title>
        <authorList>
            <person name="Condon B.J."/>
            <person name="Leng Y."/>
            <person name="Wu D."/>
            <person name="Bushley K.E."/>
            <person name="Ohm R.A."/>
            <person name="Otillar R."/>
            <person name="Martin J."/>
            <person name="Schackwitz W."/>
            <person name="Grimwood J."/>
            <person name="MohdZainudin N."/>
            <person name="Xue C."/>
            <person name="Wang R."/>
            <person name="Manning V.A."/>
            <person name="Dhillon B."/>
            <person name="Tu Z.J."/>
            <person name="Steffenson B.J."/>
            <person name="Salamov A."/>
            <person name="Sun H."/>
            <person name="Lowry S."/>
            <person name="LaButti K."/>
            <person name="Han J."/>
            <person name="Copeland A."/>
            <person name="Lindquist E."/>
            <person name="Barry K."/>
            <person name="Schmutz J."/>
            <person name="Baker S.E."/>
            <person name="Ciuffetti L.M."/>
            <person name="Grigoriev I.V."/>
            <person name="Zhong S."/>
            <person name="Turgeon B.G."/>
        </authorList>
    </citation>
    <scope>NUCLEOTIDE SEQUENCE [LARGE SCALE GENOMIC DNA]</scope>
    <source>
        <strain evidence="2 3">FI3</strain>
    </source>
</reference>
<name>W7E315_BIPV3</name>
<sequence length="66" mass="7107">MLTPTTPPSLTQPLSHNYLSEPSIPHSTSYTMQTTPEPPVNAWDFKGCGKTSISDNQSCPDCGLTP</sequence>
<feature type="compositionally biased region" description="Low complexity" evidence="1">
    <location>
        <begin position="1"/>
        <end position="15"/>
    </location>
</feature>
<proteinExistence type="predicted"/>
<organism evidence="2 3">
    <name type="scientific">Bipolaris victoriae (strain FI3)</name>
    <name type="common">Victoria blight of oats agent</name>
    <name type="synonym">Cochliobolus victoriae</name>
    <dbReference type="NCBI Taxonomy" id="930091"/>
    <lineage>
        <taxon>Eukaryota</taxon>
        <taxon>Fungi</taxon>
        <taxon>Dikarya</taxon>
        <taxon>Ascomycota</taxon>
        <taxon>Pezizomycotina</taxon>
        <taxon>Dothideomycetes</taxon>
        <taxon>Pleosporomycetidae</taxon>
        <taxon>Pleosporales</taxon>
        <taxon>Pleosporineae</taxon>
        <taxon>Pleosporaceae</taxon>
        <taxon>Bipolaris</taxon>
    </lineage>
</organism>
<evidence type="ECO:0000313" key="2">
    <source>
        <dbReference type="EMBL" id="EUN20410.1"/>
    </source>
</evidence>
<dbReference type="HOGENOM" id="CLU_2830826_0_0_1"/>
<evidence type="ECO:0000256" key="1">
    <source>
        <dbReference type="SAM" id="MobiDB-lite"/>
    </source>
</evidence>
<dbReference type="RefSeq" id="XP_014549984.1">
    <property type="nucleotide sequence ID" value="XM_014694498.1"/>
</dbReference>
<accession>W7E315</accession>
<dbReference type="EMBL" id="KI969111">
    <property type="protein sequence ID" value="EUN20410.1"/>
    <property type="molecule type" value="Genomic_DNA"/>
</dbReference>
<dbReference type="AlphaFoldDB" id="W7E315"/>
<gene>
    <name evidence="2" type="ORF">COCVIDRAFT_32206</name>
</gene>
<feature type="region of interest" description="Disordered" evidence="1">
    <location>
        <begin position="1"/>
        <end position="39"/>
    </location>
</feature>
<evidence type="ECO:0000313" key="3">
    <source>
        <dbReference type="Proteomes" id="UP000054337"/>
    </source>
</evidence>
<protein>
    <submittedName>
        <fullName evidence="2">Uncharacterized protein</fullName>
    </submittedName>
</protein>
<dbReference type="GeneID" id="26254975"/>
<feature type="compositionally biased region" description="Polar residues" evidence="1">
    <location>
        <begin position="17"/>
        <end position="35"/>
    </location>
</feature>